<dbReference type="PROSITE" id="PS50904">
    <property type="entry name" value="PRELI_MSF1"/>
    <property type="match status" value="1"/>
</dbReference>
<dbReference type="InterPro" id="IPR006797">
    <property type="entry name" value="PRELI/MSF1_dom"/>
</dbReference>
<dbReference type="GO" id="GO:0005758">
    <property type="term" value="C:mitochondrial intermembrane space"/>
    <property type="evidence" value="ECO:0007669"/>
    <property type="project" value="InterPro"/>
</dbReference>
<evidence type="ECO:0000259" key="1">
    <source>
        <dbReference type="PROSITE" id="PS50904"/>
    </source>
</evidence>
<dbReference type="Pfam" id="PF04707">
    <property type="entry name" value="PRELI"/>
    <property type="match status" value="1"/>
</dbReference>
<dbReference type="AlphaFoldDB" id="A0A0C9RPA9"/>
<dbReference type="InterPro" id="IPR037365">
    <property type="entry name" value="Slowmo/Ups"/>
</dbReference>
<evidence type="ECO:0000313" key="2">
    <source>
        <dbReference type="EMBL" id="JAG78763.1"/>
    </source>
</evidence>
<organism evidence="2">
    <name type="scientific">Fopius arisanus</name>
    <dbReference type="NCBI Taxonomy" id="64838"/>
    <lineage>
        <taxon>Eukaryota</taxon>
        <taxon>Metazoa</taxon>
        <taxon>Ecdysozoa</taxon>
        <taxon>Arthropoda</taxon>
        <taxon>Hexapoda</taxon>
        <taxon>Insecta</taxon>
        <taxon>Pterygota</taxon>
        <taxon>Neoptera</taxon>
        <taxon>Endopterygota</taxon>
        <taxon>Hymenoptera</taxon>
        <taxon>Apocrita</taxon>
        <taxon>Ichneumonoidea</taxon>
        <taxon>Braconidae</taxon>
        <taxon>Opiinae</taxon>
        <taxon>Fopius</taxon>
    </lineage>
</organism>
<dbReference type="EMBL" id="GBYB01008996">
    <property type="protein sequence ID" value="JAG78763.1"/>
    <property type="molecule type" value="Transcribed_RNA"/>
</dbReference>
<sequence length="235" mass="26594">MIFVVRRLHGIFWNFSHPWETVAQAALRKYPNPMNTAVLGTDVIDRKVVDGVLHTHRLVVSEFKFPNWAQALIGHAKECYASERSEVNPASKEMVLKTRNLTFCNYIAVDETLKYVPHPEDKTKTLLKQEAIVTVQGVPLTSYMEELLTKKISFNAGMGRQAVEWVIKLDTEVKGLANSAVKSTDELLTQTRRQFDDISTKTRKSMDDLQQAAKISLDEIQTFTAPSSPQSMPKL</sequence>
<feature type="domain" description="PRELI/MSF1" evidence="1">
    <location>
        <begin position="6"/>
        <end position="175"/>
    </location>
</feature>
<name>A0A0C9RPA9_9HYME</name>
<dbReference type="PANTHER" id="PTHR11158">
    <property type="entry name" value="MSF1/PX19 RELATED"/>
    <property type="match status" value="1"/>
</dbReference>
<reference evidence="2" key="1">
    <citation type="submission" date="2015-01" db="EMBL/GenBank/DDBJ databases">
        <title>Transcriptome Assembly of Fopius arisanus.</title>
        <authorList>
            <person name="Geib S."/>
        </authorList>
    </citation>
    <scope>NUCLEOTIDE SEQUENCE</scope>
</reference>
<protein>
    <submittedName>
        <fullName evidence="2">Slmo_1 protein</fullName>
    </submittedName>
</protein>
<accession>A0A0C9RPA9</accession>
<proteinExistence type="predicted"/>
<gene>
    <name evidence="2" type="primary">slmo_1</name>
    <name evidence="2" type="ORF">g.45699</name>
</gene>